<dbReference type="Gene3D" id="3.40.605.10">
    <property type="entry name" value="Aldehyde Dehydrogenase, Chain A, domain 1"/>
    <property type="match status" value="1"/>
</dbReference>
<dbReference type="PANTHER" id="PTHR43845">
    <property type="entry name" value="BLR5969 PROTEIN"/>
    <property type="match status" value="1"/>
</dbReference>
<evidence type="ECO:0000256" key="4">
    <source>
        <dbReference type="ARBA" id="ARBA00013020"/>
    </source>
</evidence>
<dbReference type="GeneID" id="68842670"/>
<dbReference type="UniPathway" id="UPA00569"/>
<comment type="pathway">
    <text evidence="2">Lipid metabolism; fatty acid reduction for biolumincescence.</text>
</comment>
<evidence type="ECO:0000256" key="1">
    <source>
        <dbReference type="ARBA" id="ARBA00003277"/>
    </source>
</evidence>
<dbReference type="AlphaFoldDB" id="A0A1D9LJ62"/>
<reference evidence="9 10" key="1">
    <citation type="submission" date="2016-10" db="EMBL/GenBank/DDBJ databases">
        <title>Chromobacterium muskegensis sp. nov., an insecticidal bacterium isolated from Sphagnum bogs.</title>
        <authorList>
            <person name="Sparks M.E."/>
            <person name="Blackburn M.B."/>
            <person name="Gundersen-Rindal D.E."/>
            <person name="Mitchell A."/>
            <person name="Farrar R."/>
            <person name="Kuhar D."/>
        </authorList>
    </citation>
    <scope>NUCLEOTIDE SEQUENCE [LARGE SCALE GENOMIC DNA]</scope>
    <source>
        <strain evidence="9 10">21-1</strain>
    </source>
</reference>
<gene>
    <name evidence="9" type="ORF">BKX93_15790</name>
</gene>
<evidence type="ECO:0000313" key="9">
    <source>
        <dbReference type="EMBL" id="AOZ51320.1"/>
    </source>
</evidence>
<dbReference type="GO" id="GO:0050062">
    <property type="term" value="F:long-chain-fatty-acyl-CoA reductase activity"/>
    <property type="evidence" value="ECO:0007669"/>
    <property type="project" value="UniProtKB-EC"/>
</dbReference>
<keyword evidence="7" id="KW-0455">Luminescence</keyword>
<comment type="catalytic activity">
    <reaction evidence="8">
        <text>a long-chain fatty aldehyde + NADP(+) + CoA = a long-chain fatty acyl-CoA + NADPH + H(+)</text>
        <dbReference type="Rhea" id="RHEA:15437"/>
        <dbReference type="ChEBI" id="CHEBI:15378"/>
        <dbReference type="ChEBI" id="CHEBI:17176"/>
        <dbReference type="ChEBI" id="CHEBI:57287"/>
        <dbReference type="ChEBI" id="CHEBI:57783"/>
        <dbReference type="ChEBI" id="CHEBI:58349"/>
        <dbReference type="ChEBI" id="CHEBI:83139"/>
        <dbReference type="EC" id="1.2.1.50"/>
    </reaction>
</comment>
<sequence>MYLIDGELRADIELDAALAALRGSLPDALAAEPDVNAVLSCAERFADALARAERHPLLDEAGRAQLAAFCRREALQAKLERELGERPFSLRRPDYREARFEAWRPLGLVLHVTPSNAALLPFMAALEGLLAGNVNWLRPSSSDQGLSARLLAELLRHDASGRLAARVAVLPAPSEALSRLMADADGVSAWGGDAALSAIRAQLPAGCRWIDWGHRVSFAYLDPAAAADEALDALADDICRFDQQACSSPQALLVDSDDPSAIHDMARRLAAALARRAPLWPALTPDLQEAAEISARMAFHKLDQAFADDQGQVLSGQGWRLAWNMDQELAPSPLFRTVELRPAPRAALARILRPWRTHLQSCGLIAPAVRLPELSRALLAAGVSRVAPAGRMHDGYHGEPHDGVYALQRLSRRVSVSLDAAALPGHAHLDAPPAEPEGLAALPVMDKDAFQSQGANGKAQLFFRSGGSSGAPKLAGFSYRDYHRQMRAAADGLLAAGLDPAADRAMNLLYGGKLYGGMLSFFTILDHMGVAQYPMGGPSDDDFSEIAHFIVEQKINTLIGMPGTLHRLFECENKLLRRYGGVRKVFCGGEHISDGQRAYIGSFGVELIRSAMYGSVDAGPLGHACPHCADGEFHLLAETQWLEVLDTDSDQPAAAGASGRLVFTSREREAQRVERYDLGDLGQWLDGGCPCGLAAPRFRLTGRHGALLRVGTIFVNPAALTEKIGLPMQWLVDNADSGGDRIRLLADGDPWAVRARLLEEPMLNEVVGGGLLQLDVAATPAAEFRRHPHSGKTPLVLDLRR</sequence>
<evidence type="ECO:0000313" key="10">
    <source>
        <dbReference type="Proteomes" id="UP000178776"/>
    </source>
</evidence>
<dbReference type="Gene3D" id="3.40.50.12780">
    <property type="entry name" value="N-terminal domain of ligase-like"/>
    <property type="match status" value="1"/>
</dbReference>
<dbReference type="GO" id="GO:0008218">
    <property type="term" value="P:bioluminescence"/>
    <property type="evidence" value="ECO:0007669"/>
    <property type="project" value="UniProtKB-KW"/>
</dbReference>
<dbReference type="SUPFAM" id="SSF53720">
    <property type="entry name" value="ALDH-like"/>
    <property type="match status" value="1"/>
</dbReference>
<evidence type="ECO:0000256" key="3">
    <source>
        <dbReference type="ARBA" id="ARBA00010915"/>
    </source>
</evidence>
<dbReference type="Proteomes" id="UP000178776">
    <property type="component" value="Chromosome"/>
</dbReference>
<dbReference type="RefSeq" id="WP_070980553.1">
    <property type="nucleotide sequence ID" value="NZ_CP017707.1"/>
</dbReference>
<proteinExistence type="inferred from homology"/>
<accession>A0A1D9LJ62</accession>
<dbReference type="GO" id="GO:0003995">
    <property type="term" value="F:acyl-CoA dehydrogenase activity"/>
    <property type="evidence" value="ECO:0007669"/>
    <property type="project" value="InterPro"/>
</dbReference>
<evidence type="ECO:0000256" key="7">
    <source>
        <dbReference type="ARBA" id="ARBA00023223"/>
    </source>
</evidence>
<dbReference type="PANTHER" id="PTHR43845:SF1">
    <property type="entry name" value="BLR5969 PROTEIN"/>
    <property type="match status" value="1"/>
</dbReference>
<dbReference type="InterPro" id="IPR016162">
    <property type="entry name" value="Ald_DH_N"/>
</dbReference>
<dbReference type="EC" id="1.2.1.50" evidence="4"/>
<evidence type="ECO:0000256" key="2">
    <source>
        <dbReference type="ARBA" id="ARBA00004908"/>
    </source>
</evidence>
<dbReference type="Pfam" id="PF05893">
    <property type="entry name" value="LuxC"/>
    <property type="match status" value="1"/>
</dbReference>
<dbReference type="InterPro" id="IPR042099">
    <property type="entry name" value="ANL_N_sf"/>
</dbReference>
<dbReference type="KEGG" id="cvc:BKX93_15790"/>
<protein>
    <recommendedName>
        <fullName evidence="4">long-chain-fatty-acyl-CoA reductase</fullName>
        <ecNumber evidence="4">1.2.1.50</ecNumber>
    </recommendedName>
</protein>
<comment type="similarity">
    <text evidence="3">Belongs to the LuxC family.</text>
</comment>
<dbReference type="InterPro" id="IPR016161">
    <property type="entry name" value="Ald_DH/histidinol_DH"/>
</dbReference>
<dbReference type="STRING" id="1108595.BKX93_15790"/>
<organism evidence="9 10">
    <name type="scientific">Chromobacterium vaccinii</name>
    <dbReference type="NCBI Taxonomy" id="1108595"/>
    <lineage>
        <taxon>Bacteria</taxon>
        <taxon>Pseudomonadati</taxon>
        <taxon>Pseudomonadota</taxon>
        <taxon>Betaproteobacteria</taxon>
        <taxon>Neisseriales</taxon>
        <taxon>Chromobacteriaceae</taxon>
        <taxon>Chromobacterium</taxon>
    </lineage>
</organism>
<dbReference type="InterPro" id="IPR008670">
    <property type="entry name" value="CoA_reduct_LuxC"/>
</dbReference>
<name>A0A1D9LJ62_9NEIS</name>
<dbReference type="EMBL" id="CP017707">
    <property type="protein sequence ID" value="AOZ51320.1"/>
    <property type="molecule type" value="Genomic_DNA"/>
</dbReference>
<keyword evidence="5" id="KW-0521">NADP</keyword>
<keyword evidence="6" id="KW-0560">Oxidoreductase</keyword>
<evidence type="ECO:0000256" key="6">
    <source>
        <dbReference type="ARBA" id="ARBA00023002"/>
    </source>
</evidence>
<dbReference type="SUPFAM" id="SSF56801">
    <property type="entry name" value="Acetyl-CoA synthetase-like"/>
    <property type="match status" value="1"/>
</dbReference>
<evidence type="ECO:0000256" key="5">
    <source>
        <dbReference type="ARBA" id="ARBA00022857"/>
    </source>
</evidence>
<comment type="function">
    <text evidence="1">LuxC is the fatty acid reductase enzyme responsible for synthesis of the aldehyde substrate for the luminescent reaction catalyzed by luciferase.</text>
</comment>
<evidence type="ECO:0000256" key="8">
    <source>
        <dbReference type="ARBA" id="ARBA00049412"/>
    </source>
</evidence>